<dbReference type="Gene3D" id="3.40.50.1010">
    <property type="entry name" value="5'-nuclease"/>
    <property type="match status" value="1"/>
</dbReference>
<comment type="caution">
    <text evidence="3">The sequence shown here is derived from an EMBL/GenBank/DDBJ whole genome shotgun (WGS) entry which is preliminary data.</text>
</comment>
<feature type="compositionally biased region" description="Low complexity" evidence="1">
    <location>
        <begin position="648"/>
        <end position="674"/>
    </location>
</feature>
<feature type="domain" description="PiggyBac transposable element-derived protein" evidence="2">
    <location>
        <begin position="849"/>
        <end position="956"/>
    </location>
</feature>
<feature type="compositionally biased region" description="Polar residues" evidence="1">
    <location>
        <begin position="974"/>
        <end position="988"/>
    </location>
</feature>
<name>A0A9P8BY41_9FUNG</name>
<sequence length="2191" mass="246873">MVIRHLAVESDRRSLASLLRVNKYVCSATQPVMYADPFYLRPFSAFSMETPFSLIRLLSLIKLLLLSLPEGQVVTDLLRIAYLSTASASADDKTTEHQEQEAPPLISATFEVHSFSAGIFFTPPFPSYSAILDYLENNGLAERYTARDVTSRLKHYEQPRIIRQGVKRDLRRDLTWALSIVGRLQVLSNVTLLLDSDLEPFLLFGQQFEEGDQEVLELQQREREEHMEEMILFVQEHRQRFPNTLNQGQCVTDTFTKEEWPKEVHDRLLQSLPPLYKPRFIDNTNWVQFFARVEDVDLSAVKFIRTQLIKPEEPVFDQVIEQVGPFLHRCRALEDVQISSSGEEAFRWAVDERKQFERDIEDGRTTPRRPLVPLHQLHVSFDDHPSSGGLFDDIVFAFQETLEKIFIGICVSVEQNSTQSLEFSIGDNNNNNNNNNNNYYQSYWELPQLSRLAVATGHIFLHVHPKFLQRCTQVMHISLADMRREYSLDQVNHWEPAKMPRLESLTLQGTAAISFHPDTPKYALELQKLHLQMVQNEDGMTCFIPPAEELDAIIEGESTIDRGGSDNVDDGMTPSLLAPLARRPVWTWDWELPKLTDMTLTGEHAYRFQFRMLDGTPNLINFSLDIVSTTALHQRTIHLKDLIKPGSQQQQQQQQKQQQQQQQKQQQQQHQQTQDGEEIYEEQQDLEYILVSTLKRLSLYGSWQMTTHILQTLFSRVAPEISNLTMSSCLGHDFSEWVDATKQYLHGLVAAELNMDVSEEEEMADAGLVEAMMEEGILEFLGSFDVSDSQGTVVASAEEVDEAQEEEELLFSVRCRTRPTPGTDSSGDEEEEKAGDEGVIDASAPPTKKIFSDPVLTDLADNTNAYAASKGAGTGEGSRQWVKTTPDELRTFLGIIVYMGVFRQNSVSEYWSTFPECPQHNITTFMSLVRFEQLKRFFHVSNPNEPEQHWFSKVEPQASSGPERAADVDGAGMSTHTTTSTRQASSSPKRAADVDDADTADTASSNKRLRPLQISSGSSTLVEDMQRLLATQSSQIRFDESGALTTICAQEKVIDFRSVGAAIEKILSSRLSKDITMLHMDGLRSMEKEWAHGKRDQALSKQLETLERDYTEGKLHNKRQLYKRLKASYRAPPEALRAVSEVLRQSGWTICQCLNQSDTCIARTVNNAAVPGDIRVITKDSDLMAFESIMSVTMPVKNTWTTFHKDELLNEHGLPTPVHLTLAALVSNNDYTNGVFSYGLTSNVDTVRQFKMTGLDGTVGQDRVEVVRIYVRRYLDIIHQKARTIKDSATQSARRRLRCNPNPTVKAHDKDLRRIETADRQLRVDVTEFGHALKTFGAATDAEATPPPLPTAPKAGSAPYPQATSAGSPSIRQTHGPAEHPPSHKQKIKKQRRHGSRALQRRRQKWRRSRFRSRTDVQDRYVPDTVFLEKASPVDVVELSGLKPSTPRPSKPKEQSPRIDQVPAPAAKKKKKKLLGEPKGIAGPKALKRAFQSVFATVTLTTGSLQGCLGRSTNLSKAEVAQLTQHVSSAVSTVNSAKHIVYKLIEMRILQPLIETGLNQAEDGPDESFLEKILDSDWAERFVQNLLSFVLRNSIVPQGRPPASDKSKDAVAEAISTFNEFKKTLCPGFKALNSTDLALSNIIAELAPKICLDQKLHYRRIPETLRTKLSKLSIDCDGLPEIDQDGTDAGGDAGAADVNEGVDDDDALKRSKKIIFKPGHIQLCWRYFLLLPSSKRPRFCTQAKMSDSFIDINEEALVALLWGEKAVQLDNVWEDTRYTHNWAAAKQRSSYGEVIKELFIGDRDVIKEARNKQQTTYGKRTTTMAEREEAHPHIYGQLELARYLTNKVNFFRERHNASLTAPTPPLPSSTPSSSTTSTPPPLPTPRQQPRSYRYALNNYIRTDGHQLQILAYDLTKPRQSPNYSEFLSRIEKLYPTRQHLIDAFGDDLDSVIVVGIDPGEVVSGAFCLTLPGGKVINLLIKRASLYQPTLAFRDWEQHWKRRHPTAGPGDVVDSSLWTRITDLDKLTTLPSVHDLENSLPSTNYDTSLDALTAAHKKYYEQEPLIHGIYASREWKVAVHEHRMAKMSELDLAVAGVLRMVDEACEGVPSAALGYKAALVDEYLTSTMCPTCVVENRATRLAKPSMRTCACVECTRWIHRDGVGAHNIALIGEQYLKSLGRPEPLARPPKQT</sequence>
<feature type="region of interest" description="Disordered" evidence="1">
    <location>
        <begin position="1438"/>
        <end position="1479"/>
    </location>
</feature>
<feature type="region of interest" description="Disordered" evidence="1">
    <location>
        <begin position="955"/>
        <end position="1015"/>
    </location>
</feature>
<feature type="region of interest" description="Disordered" evidence="1">
    <location>
        <begin position="1857"/>
        <end position="1890"/>
    </location>
</feature>
<feature type="compositionally biased region" description="Basic residues" evidence="1">
    <location>
        <begin position="1383"/>
        <end position="1412"/>
    </location>
</feature>
<keyword evidence="4" id="KW-1185">Reference proteome</keyword>
<organism evidence="3 4">
    <name type="scientific">Linnemannia hyalina</name>
    <dbReference type="NCBI Taxonomy" id="64524"/>
    <lineage>
        <taxon>Eukaryota</taxon>
        <taxon>Fungi</taxon>
        <taxon>Fungi incertae sedis</taxon>
        <taxon>Mucoromycota</taxon>
        <taxon>Mortierellomycotina</taxon>
        <taxon>Mortierellomycetes</taxon>
        <taxon>Mortierellales</taxon>
        <taxon>Mortierellaceae</taxon>
        <taxon>Linnemannia</taxon>
    </lineage>
</organism>
<proteinExistence type="predicted"/>
<dbReference type="PANTHER" id="PTHR46599:SF3">
    <property type="entry name" value="PIGGYBAC TRANSPOSABLE ELEMENT-DERIVED PROTEIN 4"/>
    <property type="match status" value="1"/>
</dbReference>
<dbReference type="PANTHER" id="PTHR46599">
    <property type="entry name" value="PIGGYBAC TRANSPOSABLE ELEMENT-DERIVED PROTEIN 4"/>
    <property type="match status" value="1"/>
</dbReference>
<evidence type="ECO:0000313" key="4">
    <source>
        <dbReference type="Proteomes" id="UP000707451"/>
    </source>
</evidence>
<dbReference type="EMBL" id="JAHRHY010000005">
    <property type="protein sequence ID" value="KAG9069522.1"/>
    <property type="molecule type" value="Genomic_DNA"/>
</dbReference>
<dbReference type="InterPro" id="IPR029526">
    <property type="entry name" value="PGBD"/>
</dbReference>
<feature type="compositionally biased region" description="Polar residues" evidence="1">
    <location>
        <begin position="1362"/>
        <end position="1373"/>
    </location>
</feature>
<dbReference type="Proteomes" id="UP000707451">
    <property type="component" value="Unassembled WGS sequence"/>
</dbReference>
<gene>
    <name evidence="3" type="ORF">KI688_010425</name>
</gene>
<feature type="region of interest" description="Disordered" evidence="1">
    <location>
        <begin position="645"/>
        <end position="677"/>
    </location>
</feature>
<evidence type="ECO:0000313" key="3">
    <source>
        <dbReference type="EMBL" id="KAG9069522.1"/>
    </source>
</evidence>
<dbReference type="Pfam" id="PF13843">
    <property type="entry name" value="DDE_Tnp_1_7"/>
    <property type="match status" value="1"/>
</dbReference>
<feature type="region of interest" description="Disordered" evidence="1">
    <location>
        <begin position="815"/>
        <end position="848"/>
    </location>
</feature>
<reference evidence="3" key="1">
    <citation type="submission" date="2021-06" db="EMBL/GenBank/DDBJ databases">
        <title>Genome Sequence of Mortierella hyaline Strain SCG-10, a Cold-Adapted, Nitrate-Reducing Fungus Isolated from Soil in Minnesota, USA.</title>
        <authorList>
            <person name="Aldossari N."/>
        </authorList>
    </citation>
    <scope>NUCLEOTIDE SEQUENCE</scope>
    <source>
        <strain evidence="3">SCG-10</strain>
    </source>
</reference>
<accession>A0A9P8BY41</accession>
<evidence type="ECO:0000259" key="2">
    <source>
        <dbReference type="Pfam" id="PF13843"/>
    </source>
</evidence>
<dbReference type="OrthoDB" id="2423977at2759"/>
<feature type="region of interest" description="Disordered" evidence="1">
    <location>
        <begin position="1337"/>
        <end position="1415"/>
    </location>
</feature>
<protein>
    <recommendedName>
        <fullName evidence="2">PiggyBac transposable element-derived protein domain-containing protein</fullName>
    </recommendedName>
</protein>
<feature type="region of interest" description="Disordered" evidence="1">
    <location>
        <begin position="1286"/>
        <end position="1312"/>
    </location>
</feature>
<evidence type="ECO:0000256" key="1">
    <source>
        <dbReference type="SAM" id="MobiDB-lite"/>
    </source>
</evidence>